<evidence type="ECO:0000256" key="1">
    <source>
        <dbReference type="SAM" id="MobiDB-lite"/>
    </source>
</evidence>
<dbReference type="EMBL" id="PKMF04000128">
    <property type="protein sequence ID" value="KAK7848330.1"/>
    <property type="molecule type" value="Genomic_DNA"/>
</dbReference>
<reference evidence="2 3" key="1">
    <citation type="journal article" date="2018" name="Sci. Data">
        <title>The draft genome sequence of cork oak.</title>
        <authorList>
            <person name="Ramos A.M."/>
            <person name="Usie A."/>
            <person name="Barbosa P."/>
            <person name="Barros P.M."/>
            <person name="Capote T."/>
            <person name="Chaves I."/>
            <person name="Simoes F."/>
            <person name="Abreu I."/>
            <person name="Carrasquinho I."/>
            <person name="Faro C."/>
            <person name="Guimaraes J.B."/>
            <person name="Mendonca D."/>
            <person name="Nobrega F."/>
            <person name="Rodrigues L."/>
            <person name="Saibo N.J.M."/>
            <person name="Varela M.C."/>
            <person name="Egas C."/>
            <person name="Matos J."/>
            <person name="Miguel C.M."/>
            <person name="Oliveira M.M."/>
            <person name="Ricardo C.P."/>
            <person name="Goncalves S."/>
        </authorList>
    </citation>
    <scope>NUCLEOTIDE SEQUENCE [LARGE SCALE GENOMIC DNA]</scope>
    <source>
        <strain evidence="3">cv. HL8</strain>
    </source>
</reference>
<sequence length="310" mass="34201">MERSREARRSSSSSMATGNGQPKRRHRSNSLRDSPEEGQVELQEAVKLRSKRDRESLMNNRSKRKRTSSKREEGEESTEESVGDEEYEEYSTVVVDNNNHRRTARSSRHWKAADEMIGVSVPRKARSSSAKRAHENLVIANGGKEELKAQPQNSQEDIEIEIAEVLYGLMKQSQSQSNKSSGNSSHELDPNPNLNDINGLSTVAATATATQSCTKKRKMEGEKSSGTVENSEIESEQLEKTETSSSPKEGVSLESQQEVDAAITVMMEEEDLKPSDKEAGIGDCVSPRKESATPCGGDELNAVDDKAIKE</sequence>
<organism evidence="2 3">
    <name type="scientific">Quercus suber</name>
    <name type="common">Cork oak</name>
    <dbReference type="NCBI Taxonomy" id="58331"/>
    <lineage>
        <taxon>Eukaryota</taxon>
        <taxon>Viridiplantae</taxon>
        <taxon>Streptophyta</taxon>
        <taxon>Embryophyta</taxon>
        <taxon>Tracheophyta</taxon>
        <taxon>Spermatophyta</taxon>
        <taxon>Magnoliopsida</taxon>
        <taxon>eudicotyledons</taxon>
        <taxon>Gunneridae</taxon>
        <taxon>Pentapetalae</taxon>
        <taxon>rosids</taxon>
        <taxon>fabids</taxon>
        <taxon>Fagales</taxon>
        <taxon>Fagaceae</taxon>
        <taxon>Quercus</taxon>
    </lineage>
</organism>
<dbReference type="GO" id="GO:0005634">
    <property type="term" value="C:nucleus"/>
    <property type="evidence" value="ECO:0007669"/>
    <property type="project" value="TreeGrafter"/>
</dbReference>
<dbReference type="PANTHER" id="PTHR34798:SF1">
    <property type="entry name" value="TIC-LIKE PROTEIN"/>
    <property type="match status" value="1"/>
</dbReference>
<feature type="region of interest" description="Disordered" evidence="1">
    <location>
        <begin position="1"/>
        <end position="110"/>
    </location>
</feature>
<feature type="region of interest" description="Disordered" evidence="1">
    <location>
        <begin position="171"/>
        <end position="310"/>
    </location>
</feature>
<gene>
    <name evidence="2" type="primary">TIC_1</name>
    <name evidence="2" type="ORF">CFP56_005144</name>
</gene>
<feature type="compositionally biased region" description="Basic and acidic residues" evidence="1">
    <location>
        <begin position="44"/>
        <end position="56"/>
    </location>
</feature>
<dbReference type="PANTHER" id="PTHR34798">
    <property type="entry name" value="PROTEIN TIME FOR COFFEE"/>
    <property type="match status" value="1"/>
</dbReference>
<dbReference type="AlphaFoldDB" id="A0AAW0L9E5"/>
<name>A0AAW0L9E5_QUESU</name>
<dbReference type="GO" id="GO:0042752">
    <property type="term" value="P:regulation of circadian rhythm"/>
    <property type="evidence" value="ECO:0007669"/>
    <property type="project" value="InterPro"/>
</dbReference>
<feature type="compositionally biased region" description="Basic and acidic residues" evidence="1">
    <location>
        <begin position="272"/>
        <end position="291"/>
    </location>
</feature>
<dbReference type="InterPro" id="IPR039317">
    <property type="entry name" value="TIC"/>
</dbReference>
<dbReference type="Proteomes" id="UP000237347">
    <property type="component" value="Unassembled WGS sequence"/>
</dbReference>
<evidence type="ECO:0000313" key="3">
    <source>
        <dbReference type="Proteomes" id="UP000237347"/>
    </source>
</evidence>
<feature type="compositionally biased region" description="Polar residues" evidence="1">
    <location>
        <begin position="243"/>
        <end position="258"/>
    </location>
</feature>
<feature type="compositionally biased region" description="Low complexity" evidence="1">
    <location>
        <begin position="171"/>
        <end position="185"/>
    </location>
</feature>
<protein>
    <submittedName>
        <fullName evidence="2">Protein time for coffee</fullName>
    </submittedName>
</protein>
<feature type="compositionally biased region" description="Basic residues" evidence="1">
    <location>
        <begin position="100"/>
        <end position="110"/>
    </location>
</feature>
<accession>A0AAW0L9E5</accession>
<feature type="compositionally biased region" description="Acidic residues" evidence="1">
    <location>
        <begin position="74"/>
        <end position="89"/>
    </location>
</feature>
<comment type="caution">
    <text evidence="2">The sequence shown here is derived from an EMBL/GenBank/DDBJ whole genome shotgun (WGS) entry which is preliminary data.</text>
</comment>
<feature type="compositionally biased region" description="Polar residues" evidence="1">
    <location>
        <begin position="192"/>
        <end position="201"/>
    </location>
</feature>
<proteinExistence type="predicted"/>
<evidence type="ECO:0000313" key="2">
    <source>
        <dbReference type="EMBL" id="KAK7848330.1"/>
    </source>
</evidence>
<keyword evidence="3" id="KW-1185">Reference proteome</keyword>